<dbReference type="Pfam" id="PF00271">
    <property type="entry name" value="Helicase_C"/>
    <property type="match status" value="1"/>
</dbReference>
<organism evidence="3 4">
    <name type="scientific">Candidatus Mediterraneibacter pullicola</name>
    <dbReference type="NCBI Taxonomy" id="2838682"/>
    <lineage>
        <taxon>Bacteria</taxon>
        <taxon>Bacillati</taxon>
        <taxon>Bacillota</taxon>
        <taxon>Clostridia</taxon>
        <taxon>Lachnospirales</taxon>
        <taxon>Lachnospiraceae</taxon>
        <taxon>Mediterraneibacter</taxon>
    </lineage>
</organism>
<dbReference type="PROSITE" id="PS51194">
    <property type="entry name" value="HELICASE_CTER"/>
    <property type="match status" value="1"/>
</dbReference>
<dbReference type="Pfam" id="PF04471">
    <property type="entry name" value="Mrr_cat"/>
    <property type="match status" value="1"/>
</dbReference>
<feature type="domain" description="Helicase ATP-binding" evidence="1">
    <location>
        <begin position="156"/>
        <end position="309"/>
    </location>
</feature>
<dbReference type="Gene3D" id="3.40.50.300">
    <property type="entry name" value="P-loop containing nucleotide triphosphate hydrolases"/>
    <property type="match status" value="2"/>
</dbReference>
<dbReference type="InterPro" id="IPR011335">
    <property type="entry name" value="Restrct_endonuc-II-like"/>
</dbReference>
<dbReference type="PANTHER" id="PTHR47396:SF1">
    <property type="entry name" value="ATP-DEPENDENT HELICASE IRC3-RELATED"/>
    <property type="match status" value="1"/>
</dbReference>
<accession>A0A9D2H924</accession>
<gene>
    <name evidence="3" type="ORF">H9798_01290</name>
</gene>
<dbReference type="GO" id="GO:0004519">
    <property type="term" value="F:endonuclease activity"/>
    <property type="evidence" value="ECO:0007669"/>
    <property type="project" value="InterPro"/>
</dbReference>
<dbReference type="InterPro" id="IPR001650">
    <property type="entry name" value="Helicase_C-like"/>
</dbReference>
<dbReference type="InterPro" id="IPR006935">
    <property type="entry name" value="Helicase/UvrB_N"/>
</dbReference>
<dbReference type="GO" id="GO:0005524">
    <property type="term" value="F:ATP binding"/>
    <property type="evidence" value="ECO:0007669"/>
    <property type="project" value="InterPro"/>
</dbReference>
<dbReference type="EMBL" id="DXAK01000007">
    <property type="protein sequence ID" value="HJA05770.1"/>
    <property type="molecule type" value="Genomic_DNA"/>
</dbReference>
<reference evidence="3" key="1">
    <citation type="journal article" date="2021" name="PeerJ">
        <title>Extensive microbial diversity within the chicken gut microbiome revealed by metagenomics and culture.</title>
        <authorList>
            <person name="Gilroy R."/>
            <person name="Ravi A."/>
            <person name="Getino M."/>
            <person name="Pursley I."/>
            <person name="Horton D.L."/>
            <person name="Alikhan N.F."/>
            <person name="Baker D."/>
            <person name="Gharbi K."/>
            <person name="Hall N."/>
            <person name="Watson M."/>
            <person name="Adriaenssens E.M."/>
            <person name="Foster-Nyarko E."/>
            <person name="Jarju S."/>
            <person name="Secka A."/>
            <person name="Antonio M."/>
            <person name="Oren A."/>
            <person name="Chaudhuri R.R."/>
            <person name="La Ragione R."/>
            <person name="Hildebrand F."/>
            <person name="Pallen M.J."/>
        </authorList>
    </citation>
    <scope>NUCLEOTIDE SEQUENCE</scope>
    <source>
        <strain evidence="3">ChiSjej2B20-11307</strain>
    </source>
</reference>
<dbReference type="AlphaFoldDB" id="A0A9D2H924"/>
<dbReference type="GO" id="GO:0004386">
    <property type="term" value="F:helicase activity"/>
    <property type="evidence" value="ECO:0007669"/>
    <property type="project" value="UniProtKB-KW"/>
</dbReference>
<dbReference type="CDD" id="cd18799">
    <property type="entry name" value="SF2_C_EcoAI-like"/>
    <property type="match status" value="1"/>
</dbReference>
<keyword evidence="3" id="KW-0378">Hydrolase</keyword>
<evidence type="ECO:0000259" key="1">
    <source>
        <dbReference type="PROSITE" id="PS51192"/>
    </source>
</evidence>
<dbReference type="SUPFAM" id="SSF52980">
    <property type="entry name" value="Restriction endonuclease-like"/>
    <property type="match status" value="1"/>
</dbReference>
<dbReference type="InterPro" id="IPR011856">
    <property type="entry name" value="tRNA_endonuc-like_dom_sf"/>
</dbReference>
<comment type="caution">
    <text evidence="3">The sequence shown here is derived from an EMBL/GenBank/DDBJ whole genome shotgun (WGS) entry which is preliminary data.</text>
</comment>
<dbReference type="InterPro" id="IPR007560">
    <property type="entry name" value="Restrct_endonuc_IV_Mrr"/>
</dbReference>
<sequence length="553" mass="61560">MSFYTEDISEGYNWRGLERAIARLMEHLGWRDINVIGGAGDKGADVIATRAEGQQIKTWVVQSKAVTGDRYIGPQAINESINALSFYNTNIAAVATNGEFTKTARQRQAQLATNGYTVKLWNGAFIKELIDKMPADHAGLRKLRPYQEDIANKVIRAYDEGNKKAFYIVATGLGKTVIAATIARNLWDRGCRKILVLCHAIDLALQLEQGFWPQITKDVPTSVFFAGLPPRNTEGISFGLYQSLYGYLPGIEPGQFDAVIVDEAHHALAHGFRSCIEHLQPRFLVGMTATPWRGDGQSLASVFGEPVAKVSLVDGMAMGYLSKVDYRILCDNVDWDNMQSLSEQNLSIRDLNKRLFLPQRDEAVIEELKKAIQEVKNPRIAVFSPSIEHSNRFADMLSAAGIPCSALLSNIDKAERRKRLLAFAAGEYQAVCAVDVMNEGIDIPDVNILVFLRATHSRRIFVQQLGRGLRLSEGKDKVIVLDFVSDIRRMAEMVEMNNEGKAKGAEKEVVYLQEGFVSFSDARVENFVNIWLEDVADLSGSDDEVKLTFPEGF</sequence>
<dbReference type="InterPro" id="IPR050742">
    <property type="entry name" value="Helicase_Restrict-Modif_Enz"/>
</dbReference>
<dbReference type="GO" id="GO:0003677">
    <property type="term" value="F:DNA binding"/>
    <property type="evidence" value="ECO:0007669"/>
    <property type="project" value="InterPro"/>
</dbReference>
<evidence type="ECO:0000313" key="4">
    <source>
        <dbReference type="Proteomes" id="UP000824223"/>
    </source>
</evidence>
<evidence type="ECO:0000259" key="2">
    <source>
        <dbReference type="PROSITE" id="PS51194"/>
    </source>
</evidence>
<dbReference type="PROSITE" id="PS51192">
    <property type="entry name" value="HELICASE_ATP_BIND_1"/>
    <property type="match status" value="1"/>
</dbReference>
<dbReference type="Gene3D" id="3.40.1350.10">
    <property type="match status" value="1"/>
</dbReference>
<feature type="domain" description="Helicase C-terminal" evidence="2">
    <location>
        <begin position="367"/>
        <end position="510"/>
    </location>
</feature>
<dbReference type="InterPro" id="IPR027417">
    <property type="entry name" value="P-loop_NTPase"/>
</dbReference>
<dbReference type="PANTHER" id="PTHR47396">
    <property type="entry name" value="TYPE I RESTRICTION ENZYME ECOKI R PROTEIN"/>
    <property type="match status" value="1"/>
</dbReference>
<dbReference type="InterPro" id="IPR014001">
    <property type="entry name" value="Helicase_ATP-bd"/>
</dbReference>
<protein>
    <submittedName>
        <fullName evidence="3">DEAD/DEAH box helicase family protein</fullName>
    </submittedName>
</protein>
<name>A0A9D2H924_9FIRM</name>
<dbReference type="Proteomes" id="UP000824223">
    <property type="component" value="Unassembled WGS sequence"/>
</dbReference>
<dbReference type="SUPFAM" id="SSF52540">
    <property type="entry name" value="P-loop containing nucleoside triphosphate hydrolases"/>
    <property type="match status" value="1"/>
</dbReference>
<proteinExistence type="predicted"/>
<dbReference type="SMART" id="SM00490">
    <property type="entry name" value="HELICc"/>
    <property type="match status" value="1"/>
</dbReference>
<keyword evidence="3" id="KW-0547">Nucleotide-binding</keyword>
<evidence type="ECO:0000313" key="3">
    <source>
        <dbReference type="EMBL" id="HJA05770.1"/>
    </source>
</evidence>
<dbReference type="GO" id="GO:0005829">
    <property type="term" value="C:cytosol"/>
    <property type="evidence" value="ECO:0007669"/>
    <property type="project" value="TreeGrafter"/>
</dbReference>
<dbReference type="SMART" id="SM00487">
    <property type="entry name" value="DEXDc"/>
    <property type="match status" value="1"/>
</dbReference>
<dbReference type="GO" id="GO:0016787">
    <property type="term" value="F:hydrolase activity"/>
    <property type="evidence" value="ECO:0007669"/>
    <property type="project" value="InterPro"/>
</dbReference>
<keyword evidence="3" id="KW-0347">Helicase</keyword>
<dbReference type="Pfam" id="PF04851">
    <property type="entry name" value="ResIII"/>
    <property type="match status" value="1"/>
</dbReference>
<keyword evidence="3" id="KW-0067">ATP-binding</keyword>
<reference evidence="3" key="2">
    <citation type="submission" date="2021-04" db="EMBL/GenBank/DDBJ databases">
        <authorList>
            <person name="Gilroy R."/>
        </authorList>
    </citation>
    <scope>NUCLEOTIDE SEQUENCE</scope>
    <source>
        <strain evidence="3">ChiSjej2B20-11307</strain>
    </source>
</reference>
<dbReference type="GO" id="GO:0009307">
    <property type="term" value="P:DNA restriction-modification system"/>
    <property type="evidence" value="ECO:0007669"/>
    <property type="project" value="InterPro"/>
</dbReference>